<dbReference type="InterPro" id="IPR036770">
    <property type="entry name" value="Ankyrin_rpt-contain_sf"/>
</dbReference>
<sequence length="1094" mass="120223">MCSVQNTPKSVRSLTQTIQQIQADIKTLKDDKNCKLNVLNQRDDLAAEVQRLGDDNASLLRIIEELAQQQQQQQQKQKSDDWKTAGKRCTRSDVKVNIPSREAIRTSKRFFPLSTPGSVDVDPINESDMSQPETQQTPIVQQIGMYRKHQRDKFYNTTAPDKTAIIGYSMIKHLKRNNMPRRNNVNMGMLQMCDRNGWHFIDNSNIGLHHISHDGGKTPLHLAALNGHHETVSALLTAGADVNLRDTELATPLHRAAENGHHQTVSDLLAAGADVNVKNDRLTTPLHRAAENGHHQTVSDLLAAGAVVNVKNDRERTPLYLAAENGHHETVSHLLAAGADMNEGDIEGKTPLHLAALNGHHETVSALLTAGADVNVRDTELATPLHRAAENGHHQTVSDLLAAGADVNVKNDRGKTPLHLAALNGHHETVIALLTAGANMNVRDTELTTPLHRAAENGHHQTVSDLLAAGAVVNVKNDREMTPLYLAAENGHHETVSALLTAGADVNVRDTELATPLHRAAENGHHQTVSDLLAAGADVNVKNDRERTPLYLAAENGHHETVSHLLAAGADMNEGDIEDMPLEIMLRGPVMAKLYSQARDQGSLHVHSTRVPVVGQFRSGKTCFIKSLMGETVKKDEEEPITDGIHIISDVQTKTWKKIPSAFRNVWMTGSSKPHRTENSGGNGPAILHPTGDPINMRTIGPVLDTMDLGNGLSLDQCDRTRSQLTPRQRVEELVKLVENRYLLGAAVDMCCPEFADCFLREKRGKELVILHTDDYTEEFVSPLQTAASESGFSCHTENIGPTVSITEKAVDRLLNTNNRMIILVISPQALHHRHWSNLAYEFPVRNEKLLLPILLYPQGSRDRIIQVLQQRAPVLCSLTTVEIEMEGRPVSEERLQEIVQKVMTDDERDFHQILEGIVSRLDKRDVRLLLRLWCARTGTKDRPELETPADLTKAMIINGYIAAGDLGMLQIDMVAAGISLPVILRDIPDALEELKYTRTAEAVVGPTGGEVEISGFVKIAVPPGALERDTTVTVSTVDVAALLRDDEGVNWTSGYPWSLGEDACPRELLDQVLFSPAIDVNLHGAQLNGPVEL</sequence>
<feature type="repeat" description="ANK" evidence="3">
    <location>
        <begin position="512"/>
        <end position="544"/>
    </location>
</feature>
<dbReference type="Proteomes" id="UP000838412">
    <property type="component" value="Chromosome 19"/>
</dbReference>
<evidence type="ECO:0000313" key="6">
    <source>
        <dbReference type="EMBL" id="CAH1252383.1"/>
    </source>
</evidence>
<keyword evidence="1" id="KW-0677">Repeat</keyword>
<gene>
    <name evidence="6" type="primary">ANKRD28</name>
    <name evidence="6" type="ORF">BLAG_LOCUS12469</name>
</gene>
<evidence type="ECO:0000256" key="1">
    <source>
        <dbReference type="ARBA" id="ARBA00022737"/>
    </source>
</evidence>
<dbReference type="PROSITE" id="PS50297">
    <property type="entry name" value="ANK_REP_REGION"/>
    <property type="match status" value="11"/>
</dbReference>
<feature type="repeat" description="ANK" evidence="3">
    <location>
        <begin position="479"/>
        <end position="511"/>
    </location>
</feature>
<evidence type="ECO:0000313" key="7">
    <source>
        <dbReference type="Proteomes" id="UP000838412"/>
    </source>
</evidence>
<feature type="repeat" description="ANK" evidence="3">
    <location>
        <begin position="281"/>
        <end position="313"/>
    </location>
</feature>
<proteinExistence type="predicted"/>
<keyword evidence="4" id="KW-0175">Coiled coil</keyword>
<evidence type="ECO:0000256" key="4">
    <source>
        <dbReference type="SAM" id="Coils"/>
    </source>
</evidence>
<accession>A0A8J9ZF62</accession>
<feature type="repeat" description="ANK" evidence="3">
    <location>
        <begin position="248"/>
        <end position="280"/>
    </location>
</feature>
<name>A0A8J9ZF62_BRALA</name>
<dbReference type="SUPFAM" id="SSF48403">
    <property type="entry name" value="Ankyrin repeat"/>
    <property type="match status" value="1"/>
</dbReference>
<dbReference type="PRINTS" id="PR01415">
    <property type="entry name" value="ANKYRIN"/>
</dbReference>
<dbReference type="InterPro" id="IPR002110">
    <property type="entry name" value="Ankyrin_rpt"/>
</dbReference>
<dbReference type="SMART" id="SM00248">
    <property type="entry name" value="ANK"/>
    <property type="match status" value="11"/>
</dbReference>
<feature type="repeat" description="ANK" evidence="3">
    <location>
        <begin position="314"/>
        <end position="346"/>
    </location>
</feature>
<dbReference type="Gene3D" id="2.60.220.30">
    <property type="match status" value="1"/>
</dbReference>
<feature type="repeat" description="ANK" evidence="3">
    <location>
        <begin position="380"/>
        <end position="412"/>
    </location>
</feature>
<reference evidence="6" key="1">
    <citation type="submission" date="2022-01" db="EMBL/GenBank/DDBJ databases">
        <authorList>
            <person name="Braso-Vives M."/>
        </authorList>
    </citation>
    <scope>NUCLEOTIDE SEQUENCE</scope>
</reference>
<feature type="repeat" description="ANK" evidence="3">
    <location>
        <begin position="413"/>
        <end position="445"/>
    </location>
</feature>
<evidence type="ECO:0000256" key="2">
    <source>
        <dbReference type="ARBA" id="ARBA00023043"/>
    </source>
</evidence>
<evidence type="ECO:0000256" key="5">
    <source>
        <dbReference type="SAM" id="MobiDB-lite"/>
    </source>
</evidence>
<dbReference type="Gene3D" id="1.25.40.20">
    <property type="entry name" value="Ankyrin repeat-containing domain"/>
    <property type="match status" value="5"/>
</dbReference>
<keyword evidence="2 3" id="KW-0040">ANK repeat</keyword>
<evidence type="ECO:0000256" key="3">
    <source>
        <dbReference type="PROSITE-ProRule" id="PRU00023"/>
    </source>
</evidence>
<feature type="repeat" description="ANK" evidence="3">
    <location>
        <begin position="347"/>
        <end position="379"/>
    </location>
</feature>
<feature type="repeat" description="ANK" evidence="3">
    <location>
        <begin position="446"/>
        <end position="478"/>
    </location>
</feature>
<feature type="repeat" description="ANK" evidence="3">
    <location>
        <begin position="215"/>
        <end position="247"/>
    </location>
</feature>
<dbReference type="PROSITE" id="PS50088">
    <property type="entry name" value="ANK_REPEAT"/>
    <property type="match status" value="11"/>
</dbReference>
<feature type="coiled-coil region" evidence="4">
    <location>
        <begin position="11"/>
        <end position="76"/>
    </location>
</feature>
<protein>
    <submittedName>
        <fullName evidence="6">ANKRD28 protein</fullName>
    </submittedName>
</protein>
<organism evidence="6 7">
    <name type="scientific">Branchiostoma lanceolatum</name>
    <name type="common">Common lancelet</name>
    <name type="synonym">Amphioxus lanceolatum</name>
    <dbReference type="NCBI Taxonomy" id="7740"/>
    <lineage>
        <taxon>Eukaryota</taxon>
        <taxon>Metazoa</taxon>
        <taxon>Chordata</taxon>
        <taxon>Cephalochordata</taxon>
        <taxon>Leptocardii</taxon>
        <taxon>Amphioxiformes</taxon>
        <taxon>Branchiostomatidae</taxon>
        <taxon>Branchiostoma</taxon>
    </lineage>
</organism>
<keyword evidence="7" id="KW-1185">Reference proteome</keyword>
<dbReference type="PANTHER" id="PTHR24171">
    <property type="entry name" value="ANKYRIN REPEAT DOMAIN-CONTAINING PROTEIN 39-RELATED"/>
    <property type="match status" value="1"/>
</dbReference>
<dbReference type="OrthoDB" id="5402602at2759"/>
<dbReference type="AlphaFoldDB" id="A0A8J9ZF62"/>
<dbReference type="EMBL" id="OV696704">
    <property type="protein sequence ID" value="CAH1252383.1"/>
    <property type="molecule type" value="Genomic_DNA"/>
</dbReference>
<feature type="repeat" description="ANK" evidence="3">
    <location>
        <begin position="545"/>
        <end position="577"/>
    </location>
</feature>
<feature type="region of interest" description="Disordered" evidence="5">
    <location>
        <begin position="670"/>
        <end position="693"/>
    </location>
</feature>
<dbReference type="PANTHER" id="PTHR24171:SF10">
    <property type="entry name" value="ANKYRIN REPEAT DOMAIN-CONTAINING PROTEIN 29-LIKE"/>
    <property type="match status" value="1"/>
</dbReference>
<dbReference type="Pfam" id="PF12796">
    <property type="entry name" value="Ank_2"/>
    <property type="match status" value="4"/>
</dbReference>